<dbReference type="GO" id="GO:0050511">
    <property type="term" value="F:undecaprenyldiphospho-muramoylpentapeptide beta-N-acetylglucosaminyltransferase activity"/>
    <property type="evidence" value="ECO:0007669"/>
    <property type="project" value="UniProtKB-UniRule"/>
</dbReference>
<comment type="catalytic activity">
    <reaction evidence="10">
        <text>di-trans,octa-cis-undecaprenyl diphospho-N-acetyl-alpha-D-muramoyl-L-alanyl-D-glutamyl-meso-2,6-diaminopimeloyl-D-alanyl-D-alanine + UDP-N-acetyl-alpha-D-glucosamine = di-trans,octa-cis-undecaprenyl diphospho-[N-acetyl-alpha-D-glucosaminyl-(1-&gt;4)]-N-acetyl-alpha-D-muramoyl-L-alanyl-D-glutamyl-meso-2,6-diaminopimeloyl-D-alanyl-D-alanine + UDP + H(+)</text>
        <dbReference type="Rhea" id="RHEA:31227"/>
        <dbReference type="ChEBI" id="CHEBI:15378"/>
        <dbReference type="ChEBI" id="CHEBI:57705"/>
        <dbReference type="ChEBI" id="CHEBI:58223"/>
        <dbReference type="ChEBI" id="CHEBI:61387"/>
        <dbReference type="ChEBI" id="CHEBI:61388"/>
        <dbReference type="EC" id="2.4.1.227"/>
    </reaction>
</comment>
<dbReference type="GO" id="GO:0008360">
    <property type="term" value="P:regulation of cell shape"/>
    <property type="evidence" value="ECO:0007669"/>
    <property type="project" value="UniProtKB-KW"/>
</dbReference>
<accession>A0A9D0YXS3</accession>
<dbReference type="GO" id="GO:0051301">
    <property type="term" value="P:cell division"/>
    <property type="evidence" value="ECO:0007669"/>
    <property type="project" value="UniProtKB-KW"/>
</dbReference>
<dbReference type="InterPro" id="IPR007235">
    <property type="entry name" value="Glyco_trans_28_C"/>
</dbReference>
<evidence type="ECO:0000256" key="4">
    <source>
        <dbReference type="ARBA" id="ARBA00022679"/>
    </source>
</evidence>
<dbReference type="HAMAP" id="MF_00033">
    <property type="entry name" value="MurG"/>
    <property type="match status" value="1"/>
</dbReference>
<protein>
    <recommendedName>
        <fullName evidence="10">UDP-N-acetylglucosamine--N-acetylmuramyl-(pentapeptide) pyrophosphoryl-undecaprenol N-acetylglucosamine transferase</fullName>
        <ecNumber evidence="10">2.4.1.227</ecNumber>
    </recommendedName>
    <alternativeName>
        <fullName evidence="10">Undecaprenyl-PP-MurNAc-pentapeptide-UDPGlcNAc GlcNAc transferase</fullName>
    </alternativeName>
</protein>
<keyword evidence="3 10" id="KW-0328">Glycosyltransferase</keyword>
<comment type="pathway">
    <text evidence="10">Cell wall biogenesis; peptidoglycan biosynthesis.</text>
</comment>
<evidence type="ECO:0000256" key="3">
    <source>
        <dbReference type="ARBA" id="ARBA00022676"/>
    </source>
</evidence>
<evidence type="ECO:0000313" key="13">
    <source>
        <dbReference type="EMBL" id="HIQ63893.1"/>
    </source>
</evidence>
<evidence type="ECO:0000259" key="12">
    <source>
        <dbReference type="Pfam" id="PF04101"/>
    </source>
</evidence>
<dbReference type="PANTHER" id="PTHR21015">
    <property type="entry name" value="UDP-N-ACETYLGLUCOSAMINE--N-ACETYLMURAMYL-(PENTAPEPTIDE) PYROPHOSPHORYL-UNDECAPRENOL N-ACETYLGLUCOSAMINE TRANSFERASE 1"/>
    <property type="match status" value="1"/>
</dbReference>
<keyword evidence="6 10" id="KW-0573">Peptidoglycan synthesis</keyword>
<dbReference type="PANTHER" id="PTHR21015:SF27">
    <property type="entry name" value="UDP-N-ACETYLGLUCOSAMINE--N-ACETYLMURAMYL-(PENTAPEPTIDE) PYROPHOSPHORYL-UNDECAPRENOL N-ACETYLGLUCOSAMINE TRANSFERASE"/>
    <property type="match status" value="1"/>
</dbReference>
<evidence type="ECO:0000256" key="10">
    <source>
        <dbReference type="HAMAP-Rule" id="MF_00033"/>
    </source>
</evidence>
<feature type="binding site" evidence="10">
    <location>
        <position position="164"/>
    </location>
    <ligand>
        <name>UDP-N-acetyl-alpha-D-glucosamine</name>
        <dbReference type="ChEBI" id="CHEBI:57705"/>
    </ligand>
</feature>
<sequence>MKRIILTGGGTAGHVTPNLAIIPHFLKEGWDVHYIGTQNGIEHTLIGAVEGVTYHPVHSGKLRRYFDLKNFTDPFRVLQGAGEAFALVRRLKPDVLFSKGGFVSVPVVYGAWLNRVPAVLHESDITPGLANRITAPLARTVCTTFPEAAEAMGDKAVYTGTPLRAELFAGRRAQGLSALGFSGEKPVLTMMGGSSGAATVNRVLREALDALLPRFDIAHVCGKGNLDAALEGRPGYRQMEYVSEGLPDLLAATDVMLSRAGANALSEILALHIPALLVPYPLSASRGDQVLNAKSFAKRGFSQVLEQEKLTADTLVEALAQLWQNRAEYRRTMEAEPLHDGTDRVIAMIEQAAQEKRK</sequence>
<dbReference type="SUPFAM" id="SSF53756">
    <property type="entry name" value="UDP-Glycosyltransferase/glycogen phosphorylase"/>
    <property type="match status" value="1"/>
</dbReference>
<organism evidence="13 14">
    <name type="scientific">Candidatus Avichristensenella intestinipullorum</name>
    <dbReference type="NCBI Taxonomy" id="2840693"/>
    <lineage>
        <taxon>Bacteria</taxon>
        <taxon>Bacillati</taxon>
        <taxon>Bacillota</taxon>
        <taxon>Clostridia</taxon>
        <taxon>Candidatus Avichristensenella</taxon>
    </lineage>
</organism>
<evidence type="ECO:0000256" key="1">
    <source>
        <dbReference type="ARBA" id="ARBA00022475"/>
    </source>
</evidence>
<feature type="domain" description="Glycosyltransferase family 28 N-terminal" evidence="11">
    <location>
        <begin position="4"/>
        <end position="141"/>
    </location>
</feature>
<evidence type="ECO:0000256" key="9">
    <source>
        <dbReference type="ARBA" id="ARBA00023316"/>
    </source>
</evidence>
<keyword evidence="1 10" id="KW-1003">Cell membrane</keyword>
<evidence type="ECO:0000256" key="2">
    <source>
        <dbReference type="ARBA" id="ARBA00022618"/>
    </source>
</evidence>
<keyword evidence="9 10" id="KW-0961">Cell wall biogenesis/degradation</keyword>
<feature type="binding site" evidence="10">
    <location>
        <position position="289"/>
    </location>
    <ligand>
        <name>UDP-N-acetyl-alpha-D-glucosamine</name>
        <dbReference type="ChEBI" id="CHEBI:57705"/>
    </ligand>
</feature>
<keyword evidence="5 10" id="KW-0133">Cell shape</keyword>
<dbReference type="GO" id="GO:0005886">
    <property type="term" value="C:plasma membrane"/>
    <property type="evidence" value="ECO:0007669"/>
    <property type="project" value="UniProtKB-SubCell"/>
</dbReference>
<proteinExistence type="inferred from homology"/>
<comment type="caution">
    <text evidence="10">Lacks conserved residue(s) required for the propagation of feature annotation.</text>
</comment>
<keyword evidence="4 10" id="KW-0808">Transferase</keyword>
<reference evidence="13" key="1">
    <citation type="submission" date="2020-10" db="EMBL/GenBank/DDBJ databases">
        <authorList>
            <person name="Gilroy R."/>
        </authorList>
    </citation>
    <scope>NUCLEOTIDE SEQUENCE</scope>
    <source>
        <strain evidence="13">ChiHile30-977</strain>
    </source>
</reference>
<dbReference type="AlphaFoldDB" id="A0A9D0YXS3"/>
<evidence type="ECO:0000256" key="6">
    <source>
        <dbReference type="ARBA" id="ARBA00022984"/>
    </source>
</evidence>
<comment type="subcellular location">
    <subcellularLocation>
        <location evidence="10">Cell membrane</location>
        <topology evidence="10">Peripheral membrane protein</topology>
        <orientation evidence="10">Cytoplasmic side</orientation>
    </subcellularLocation>
</comment>
<name>A0A9D0YXS3_9FIRM</name>
<dbReference type="GO" id="GO:0009252">
    <property type="term" value="P:peptidoglycan biosynthetic process"/>
    <property type="evidence" value="ECO:0007669"/>
    <property type="project" value="UniProtKB-UniRule"/>
</dbReference>
<comment type="similarity">
    <text evidence="10">Belongs to the glycosyltransferase 28 family. MurG subfamily.</text>
</comment>
<dbReference type="CDD" id="cd03785">
    <property type="entry name" value="GT28_MurG"/>
    <property type="match status" value="1"/>
</dbReference>
<dbReference type="Proteomes" id="UP000886819">
    <property type="component" value="Unassembled WGS sequence"/>
</dbReference>
<comment type="function">
    <text evidence="10">Cell wall formation. Catalyzes the transfer of a GlcNAc subunit on undecaprenyl-pyrophosphoryl-MurNAc-pentapeptide (lipid intermediate I) to form undecaprenyl-pyrophosphoryl-MurNAc-(pentapeptide)GlcNAc (lipid intermediate II).</text>
</comment>
<gene>
    <name evidence="10" type="primary">murG</name>
    <name evidence="13" type="ORF">IAA66_10015</name>
</gene>
<dbReference type="NCBIfam" id="NF009102">
    <property type="entry name" value="PRK12446.1"/>
    <property type="match status" value="1"/>
</dbReference>
<comment type="caution">
    <text evidence="13">The sequence shown here is derived from an EMBL/GenBank/DDBJ whole genome shotgun (WGS) entry which is preliminary data.</text>
</comment>
<dbReference type="Gene3D" id="3.40.50.2000">
    <property type="entry name" value="Glycogen Phosphorylase B"/>
    <property type="match status" value="2"/>
</dbReference>
<evidence type="ECO:0000256" key="8">
    <source>
        <dbReference type="ARBA" id="ARBA00023306"/>
    </source>
</evidence>
<dbReference type="InterPro" id="IPR006009">
    <property type="entry name" value="GlcNAc_MurG"/>
</dbReference>
<keyword evidence="8 10" id="KW-0131">Cell cycle</keyword>
<dbReference type="Pfam" id="PF03033">
    <property type="entry name" value="Glyco_transf_28"/>
    <property type="match status" value="1"/>
</dbReference>
<feature type="binding site" evidence="10">
    <location>
        <position position="194"/>
    </location>
    <ligand>
        <name>UDP-N-acetyl-alpha-D-glucosamine</name>
        <dbReference type="ChEBI" id="CHEBI:57705"/>
    </ligand>
</feature>
<reference evidence="13" key="2">
    <citation type="journal article" date="2021" name="PeerJ">
        <title>Extensive microbial diversity within the chicken gut microbiome revealed by metagenomics and culture.</title>
        <authorList>
            <person name="Gilroy R."/>
            <person name="Ravi A."/>
            <person name="Getino M."/>
            <person name="Pursley I."/>
            <person name="Horton D.L."/>
            <person name="Alikhan N.F."/>
            <person name="Baker D."/>
            <person name="Gharbi K."/>
            <person name="Hall N."/>
            <person name="Watson M."/>
            <person name="Adriaenssens E.M."/>
            <person name="Foster-Nyarko E."/>
            <person name="Jarju S."/>
            <person name="Secka A."/>
            <person name="Antonio M."/>
            <person name="Oren A."/>
            <person name="Chaudhuri R.R."/>
            <person name="La Ragione R."/>
            <person name="Hildebrand F."/>
            <person name="Pallen M.J."/>
        </authorList>
    </citation>
    <scope>NUCLEOTIDE SEQUENCE</scope>
    <source>
        <strain evidence="13">ChiHile30-977</strain>
    </source>
</reference>
<dbReference type="Pfam" id="PF04101">
    <property type="entry name" value="Glyco_tran_28_C"/>
    <property type="match status" value="1"/>
</dbReference>
<feature type="domain" description="Glycosyl transferase family 28 C-terminal" evidence="12">
    <location>
        <begin position="188"/>
        <end position="338"/>
    </location>
</feature>
<keyword evidence="2 10" id="KW-0132">Cell division</keyword>
<keyword evidence="7 10" id="KW-0472">Membrane</keyword>
<feature type="binding site" evidence="10">
    <location>
        <begin position="11"/>
        <end position="13"/>
    </location>
    <ligand>
        <name>UDP-N-acetyl-alpha-D-glucosamine</name>
        <dbReference type="ChEBI" id="CHEBI:57705"/>
    </ligand>
</feature>
<evidence type="ECO:0000259" key="11">
    <source>
        <dbReference type="Pfam" id="PF03033"/>
    </source>
</evidence>
<evidence type="ECO:0000256" key="5">
    <source>
        <dbReference type="ARBA" id="ARBA00022960"/>
    </source>
</evidence>
<dbReference type="GO" id="GO:0071555">
    <property type="term" value="P:cell wall organization"/>
    <property type="evidence" value="ECO:0007669"/>
    <property type="project" value="UniProtKB-KW"/>
</dbReference>
<dbReference type="GO" id="GO:0005975">
    <property type="term" value="P:carbohydrate metabolic process"/>
    <property type="evidence" value="ECO:0007669"/>
    <property type="project" value="InterPro"/>
</dbReference>
<dbReference type="EC" id="2.4.1.227" evidence="10"/>
<dbReference type="InterPro" id="IPR004276">
    <property type="entry name" value="GlycoTrans_28_N"/>
</dbReference>
<evidence type="ECO:0000256" key="7">
    <source>
        <dbReference type="ARBA" id="ARBA00023136"/>
    </source>
</evidence>
<evidence type="ECO:0000313" key="14">
    <source>
        <dbReference type="Proteomes" id="UP000886819"/>
    </source>
</evidence>
<dbReference type="EMBL" id="DVFI01000138">
    <property type="protein sequence ID" value="HIQ63893.1"/>
    <property type="molecule type" value="Genomic_DNA"/>
</dbReference>